<sequence length="332" mass="37649">MGVVMNSSDSLVSLLESGSLELLDLDGIVESQPASCDYNYGFTSVELLGVMAASGVTTGKFCSGLALPNTRWPKIVKVSDDARDMANEVTSPEIEMFARLTNVYPQAAPWTLKTISDLVKISGWSVKELSIVCASAENSVDKWLNEAQPTMDSQSAILIDLIYRLIDTYKIPKADILKMGLGMRANRNAHHIHEMEDGTWQSKSESSYRRARKLLRETIMSFGLPDELLKTVRLREKLIAEFILNTTSIQQIVSKSNLKDLTIVDELSDTLDRLRHWFDSRNEYHKLYMQYIRKYNGAFNPIQADDLQKLKICFDEASEFLTEKHPDFDLKY</sequence>
<reference evidence="2" key="1">
    <citation type="submission" date="2016-07" db="EMBL/GenBank/DDBJ databases">
        <title>Nontailed viruses are major unrecognized killers of bacteria in the ocean.</title>
        <authorList>
            <person name="Kauffman K."/>
            <person name="Hussain F."/>
            <person name="Yang J."/>
            <person name="Arevalo P."/>
            <person name="Brown J."/>
            <person name="Cutler M."/>
            <person name="Kelly L."/>
            <person name="Polz M.F."/>
        </authorList>
    </citation>
    <scope>NUCLEOTIDE SEQUENCE [LARGE SCALE GENOMIC DNA]</scope>
    <source>
        <strain evidence="2">10N.222.48.A2</strain>
    </source>
</reference>
<comment type="caution">
    <text evidence="1">The sequence shown here is derived from an EMBL/GenBank/DDBJ whole genome shotgun (WGS) entry which is preliminary data.</text>
</comment>
<evidence type="ECO:0000313" key="1">
    <source>
        <dbReference type="EMBL" id="PMP09979.1"/>
    </source>
</evidence>
<protein>
    <submittedName>
        <fullName evidence="1">Uncharacterized protein</fullName>
    </submittedName>
</protein>
<dbReference type="Proteomes" id="UP000235579">
    <property type="component" value="Unassembled WGS sequence"/>
</dbReference>
<gene>
    <name evidence="1" type="ORF">BCS92_02300</name>
</gene>
<evidence type="ECO:0000313" key="2">
    <source>
        <dbReference type="Proteomes" id="UP000235579"/>
    </source>
</evidence>
<dbReference type="EMBL" id="MDBP01000080">
    <property type="protein sequence ID" value="PMP09979.1"/>
    <property type="molecule type" value="Genomic_DNA"/>
</dbReference>
<dbReference type="AlphaFoldDB" id="A0A2N7NCR7"/>
<organism evidence="1 2">
    <name type="scientific">Vibrio tasmaniensis</name>
    <dbReference type="NCBI Taxonomy" id="212663"/>
    <lineage>
        <taxon>Bacteria</taxon>
        <taxon>Pseudomonadati</taxon>
        <taxon>Pseudomonadota</taxon>
        <taxon>Gammaproteobacteria</taxon>
        <taxon>Vibrionales</taxon>
        <taxon>Vibrionaceae</taxon>
        <taxon>Vibrio</taxon>
    </lineage>
</organism>
<proteinExistence type="predicted"/>
<accession>A0A2N7NCR7</accession>
<name>A0A2N7NCR7_9VIBR</name>